<proteinExistence type="predicted"/>
<name>I1IN18_BRADI</name>
<comment type="subcellular location">
    <subcellularLocation>
        <location evidence="1">Nucleus</location>
    </subcellularLocation>
</comment>
<protein>
    <recommendedName>
        <fullName evidence="7">NAC domain-containing protein</fullName>
    </recommendedName>
</protein>
<evidence type="ECO:0000256" key="4">
    <source>
        <dbReference type="ARBA" id="ARBA00023163"/>
    </source>
</evidence>
<dbReference type="FunCoup" id="I1IN18">
    <property type="interactions" value="661"/>
</dbReference>
<dbReference type="Gene3D" id="2.170.150.80">
    <property type="entry name" value="NAC domain"/>
    <property type="match status" value="1"/>
</dbReference>
<dbReference type="eggNOG" id="ENOG502R3KD">
    <property type="taxonomic scope" value="Eukaryota"/>
</dbReference>
<dbReference type="Pfam" id="PF02365">
    <property type="entry name" value="NAM"/>
    <property type="match status" value="1"/>
</dbReference>
<dbReference type="Proteomes" id="UP000008810">
    <property type="component" value="Chromosome 4"/>
</dbReference>
<dbReference type="SUPFAM" id="SSF101941">
    <property type="entry name" value="NAC domain"/>
    <property type="match status" value="1"/>
</dbReference>
<dbReference type="AlphaFoldDB" id="I1IN18"/>
<reference evidence="8 9" key="1">
    <citation type="journal article" date="2010" name="Nature">
        <title>Genome sequencing and analysis of the model grass Brachypodium distachyon.</title>
        <authorList>
            <consortium name="International Brachypodium Initiative"/>
        </authorList>
    </citation>
    <scope>NUCLEOTIDE SEQUENCE [LARGE SCALE GENOMIC DNA]</scope>
    <source>
        <strain evidence="8 9">Bd21</strain>
    </source>
</reference>
<dbReference type="PANTHER" id="PTHR31719:SF88">
    <property type="entry name" value="OS07G0272700 PROTEIN"/>
    <property type="match status" value="1"/>
</dbReference>
<evidence type="ECO:0000256" key="3">
    <source>
        <dbReference type="ARBA" id="ARBA00023125"/>
    </source>
</evidence>
<reference evidence="8" key="2">
    <citation type="submission" date="2017-06" db="EMBL/GenBank/DDBJ databases">
        <title>WGS assembly of Brachypodium distachyon.</title>
        <authorList>
            <consortium name="The International Brachypodium Initiative"/>
            <person name="Lucas S."/>
            <person name="Harmon-Smith M."/>
            <person name="Lail K."/>
            <person name="Tice H."/>
            <person name="Grimwood J."/>
            <person name="Bruce D."/>
            <person name="Barry K."/>
            <person name="Shu S."/>
            <person name="Lindquist E."/>
            <person name="Wang M."/>
            <person name="Pitluck S."/>
            <person name="Vogel J.P."/>
            <person name="Garvin D.F."/>
            <person name="Mockler T.C."/>
            <person name="Schmutz J."/>
            <person name="Rokhsar D."/>
            <person name="Bevan M.W."/>
        </authorList>
    </citation>
    <scope>NUCLEOTIDE SEQUENCE</scope>
    <source>
        <strain evidence="8">Bd21</strain>
    </source>
</reference>
<keyword evidence="10" id="KW-1185">Reference proteome</keyword>
<dbReference type="HOGENOM" id="CLU_858820_0_0_1"/>
<dbReference type="GO" id="GO:0003677">
    <property type="term" value="F:DNA binding"/>
    <property type="evidence" value="ECO:0007669"/>
    <property type="project" value="UniProtKB-KW"/>
</dbReference>
<evidence type="ECO:0000256" key="5">
    <source>
        <dbReference type="ARBA" id="ARBA00023242"/>
    </source>
</evidence>
<dbReference type="OrthoDB" id="694530at2759"/>
<dbReference type="PANTHER" id="PTHR31719">
    <property type="entry name" value="NAC TRANSCRIPTION FACTOR 56"/>
    <property type="match status" value="1"/>
</dbReference>
<dbReference type="PROSITE" id="PS51005">
    <property type="entry name" value="NAC"/>
    <property type="match status" value="1"/>
</dbReference>
<dbReference type="InterPro" id="IPR003441">
    <property type="entry name" value="NAC-dom"/>
</dbReference>
<keyword evidence="4" id="KW-0804">Transcription</keyword>
<feature type="domain" description="NAC" evidence="7">
    <location>
        <begin position="14"/>
        <end position="175"/>
    </location>
</feature>
<keyword evidence="2" id="KW-0805">Transcription regulation</keyword>
<dbReference type="ExpressionAtlas" id="I1IN18">
    <property type="expression patterns" value="baseline"/>
</dbReference>
<feature type="compositionally biased region" description="Gly residues" evidence="6">
    <location>
        <begin position="294"/>
        <end position="307"/>
    </location>
</feature>
<gene>
    <name evidence="8" type="ORF">BRADI_4g24100v3</name>
</gene>
<dbReference type="GO" id="GO:0005634">
    <property type="term" value="C:nucleus"/>
    <property type="evidence" value="ECO:0007669"/>
    <property type="project" value="UniProtKB-SubCell"/>
</dbReference>
<dbReference type="STRING" id="15368.I1IN18"/>
<dbReference type="InParanoid" id="I1IN18"/>
<dbReference type="Gramene" id="KQJ89193">
    <property type="protein sequence ID" value="KQJ89193"/>
    <property type="gene ID" value="BRADI_4g24100v3"/>
</dbReference>
<feature type="region of interest" description="Disordered" evidence="6">
    <location>
        <begin position="288"/>
        <end position="329"/>
    </location>
</feature>
<dbReference type="GO" id="GO:0006355">
    <property type="term" value="P:regulation of DNA-templated transcription"/>
    <property type="evidence" value="ECO:0007669"/>
    <property type="project" value="InterPro"/>
</dbReference>
<evidence type="ECO:0000313" key="9">
    <source>
        <dbReference type="EnsemblPlants" id="KQJ89193"/>
    </source>
</evidence>
<organism evidence="8">
    <name type="scientific">Brachypodium distachyon</name>
    <name type="common">Purple false brome</name>
    <name type="synonym">Trachynia distachya</name>
    <dbReference type="NCBI Taxonomy" id="15368"/>
    <lineage>
        <taxon>Eukaryota</taxon>
        <taxon>Viridiplantae</taxon>
        <taxon>Streptophyta</taxon>
        <taxon>Embryophyta</taxon>
        <taxon>Tracheophyta</taxon>
        <taxon>Spermatophyta</taxon>
        <taxon>Magnoliopsida</taxon>
        <taxon>Liliopsida</taxon>
        <taxon>Poales</taxon>
        <taxon>Poaceae</taxon>
        <taxon>BOP clade</taxon>
        <taxon>Pooideae</taxon>
        <taxon>Stipodae</taxon>
        <taxon>Brachypodieae</taxon>
        <taxon>Brachypodium</taxon>
    </lineage>
</organism>
<keyword evidence="3" id="KW-0238">DNA-binding</keyword>
<dbReference type="InterPro" id="IPR036093">
    <property type="entry name" value="NAC_dom_sf"/>
</dbReference>
<accession>I1IN18</accession>
<sequence length="353" mass="37715">MAAAASCGFNQPGLYPEHKFDPTDDDLVTHYLLPKALGLPGPHEHAIIEADPGGLPPWEVLERHGIDMFASGGAYEAFFFGPVPDAAHNAGRMVRRVKGGGFWQGQSGVDGAVVLLRGDGSEVDVRFKVSNLTFYESKSKKNKNEEGSSSGFVMHEFVIVDPPLPGTMLTRIRFDKAREKRAAKLARESAADDDGCPEESVRAGKQLVADGGGDALFNAGYGGGYYGAPLGVVFPGSGEFSDYTQLEQSTSYFPDLDTQLEQNTGYTQAEYDEFLLFQQYQMEQQQCWQTGDPSNGGDGFSGGGDGFSGVEQQQQQQQQQAGGVFCGGYGVGSDHGSDVGTDSTISHCGDGTQ</sequence>
<dbReference type="EnsemblPlants" id="KQJ89193">
    <property type="protein sequence ID" value="KQJ89193"/>
    <property type="gene ID" value="BRADI_4g24100v3"/>
</dbReference>
<evidence type="ECO:0000313" key="8">
    <source>
        <dbReference type="EMBL" id="KQJ89193.1"/>
    </source>
</evidence>
<keyword evidence="5" id="KW-0539">Nucleus</keyword>
<dbReference type="EMBL" id="CM000883">
    <property type="protein sequence ID" value="KQJ89193.1"/>
    <property type="molecule type" value="Genomic_DNA"/>
</dbReference>
<evidence type="ECO:0000256" key="2">
    <source>
        <dbReference type="ARBA" id="ARBA00023015"/>
    </source>
</evidence>
<feature type="compositionally biased region" description="Low complexity" evidence="6">
    <location>
        <begin position="308"/>
        <end position="323"/>
    </location>
</feature>
<reference evidence="9" key="3">
    <citation type="submission" date="2018-08" db="UniProtKB">
        <authorList>
            <consortium name="EnsemblPlants"/>
        </authorList>
    </citation>
    <scope>IDENTIFICATION</scope>
    <source>
        <strain evidence="9">cv. Bd21</strain>
    </source>
</reference>
<evidence type="ECO:0000313" key="10">
    <source>
        <dbReference type="Proteomes" id="UP000008810"/>
    </source>
</evidence>
<evidence type="ECO:0000256" key="1">
    <source>
        <dbReference type="ARBA" id="ARBA00004123"/>
    </source>
</evidence>
<evidence type="ECO:0000259" key="7">
    <source>
        <dbReference type="PROSITE" id="PS51005"/>
    </source>
</evidence>
<evidence type="ECO:0000256" key="6">
    <source>
        <dbReference type="SAM" id="MobiDB-lite"/>
    </source>
</evidence>